<sequence length="332" mass="37314">MAHNVAFRLPPINSLSLDLPLPPPNFSQHQSLPHLVPRQYGTWPVPVGAPFEAKPHQPLEARQPPFGLKLHQNLEPKLHQTLEPTLPPASEQHLPSTLAPKAQSTSEPELQNAPAPKMQSFDSSAQPAFEPKLQPKVEAPSEPRPEAATLAEPASQPLRESESQTSPRSPLSRDASPAKEWKPRKKRQCPECHLYFSNLATHKSTHLKPTSRPHVCKICQRGFARPNDLFRHFKCHWKEMGADNGQFRCPFKNGARGDHCCHTSGIFSRCDTYKNHLKAIHFQYPGGTKKSQRNQVAGCCRLCQAQFRNVDEWISSHIDTNQCPYTRSSSPE</sequence>
<evidence type="ECO:0000256" key="7">
    <source>
        <dbReference type="SAM" id="MobiDB-lite"/>
    </source>
</evidence>
<accession>A0AA91PXS6</accession>
<dbReference type="InterPro" id="IPR036236">
    <property type="entry name" value="Znf_C2H2_sf"/>
</dbReference>
<dbReference type="PANTHER" id="PTHR24396">
    <property type="entry name" value="ZINC FINGER PROTEIN"/>
    <property type="match status" value="1"/>
</dbReference>
<reference evidence="9 10" key="1">
    <citation type="submission" date="2017-04" db="EMBL/GenBank/DDBJ databases">
        <title>Draft genome of the yeast Clavispora lusitaniae type strain CBS 6936.</title>
        <authorList>
            <person name="Durrens P."/>
            <person name="Klopp C."/>
            <person name="Biteau N."/>
            <person name="Fitton-Ouhabi V."/>
            <person name="Dementhon K."/>
            <person name="Accoceberry I."/>
            <person name="Sherman D.J."/>
            <person name="Noel T."/>
        </authorList>
    </citation>
    <scope>NUCLEOTIDE SEQUENCE [LARGE SCALE GENOMIC DNA]</scope>
    <source>
        <strain evidence="9 10">CBS 6936</strain>
    </source>
</reference>
<feature type="domain" description="C2H2-type" evidence="8">
    <location>
        <begin position="214"/>
        <end position="241"/>
    </location>
</feature>
<evidence type="ECO:0000313" key="10">
    <source>
        <dbReference type="Proteomes" id="UP000195602"/>
    </source>
</evidence>
<evidence type="ECO:0000256" key="5">
    <source>
        <dbReference type="ARBA" id="ARBA00023242"/>
    </source>
</evidence>
<dbReference type="SMART" id="SM00355">
    <property type="entry name" value="ZnF_C2H2"/>
    <property type="match status" value="2"/>
</dbReference>
<evidence type="ECO:0000256" key="1">
    <source>
        <dbReference type="ARBA" id="ARBA00004123"/>
    </source>
</evidence>
<dbReference type="InterPro" id="IPR013087">
    <property type="entry name" value="Znf_C2H2_type"/>
</dbReference>
<name>A0AA91PXS6_CLALS</name>
<dbReference type="PROSITE" id="PS00028">
    <property type="entry name" value="ZINC_FINGER_C2H2_1"/>
    <property type="match status" value="1"/>
</dbReference>
<gene>
    <name evidence="9" type="ORF">A9F13_13g00143</name>
</gene>
<feature type="compositionally biased region" description="Basic and acidic residues" evidence="7">
    <location>
        <begin position="133"/>
        <end position="145"/>
    </location>
</feature>
<dbReference type="KEGG" id="clus:A9F13_13g00143"/>
<comment type="subcellular location">
    <subcellularLocation>
        <location evidence="1">Nucleus</location>
    </subcellularLocation>
</comment>
<organism evidence="9 10">
    <name type="scientific">Clavispora lusitaniae</name>
    <name type="common">Candida lusitaniae</name>
    <dbReference type="NCBI Taxonomy" id="36911"/>
    <lineage>
        <taxon>Eukaryota</taxon>
        <taxon>Fungi</taxon>
        <taxon>Dikarya</taxon>
        <taxon>Ascomycota</taxon>
        <taxon>Saccharomycotina</taxon>
        <taxon>Pichiomycetes</taxon>
        <taxon>Metschnikowiaceae</taxon>
        <taxon>Clavispora</taxon>
    </lineage>
</organism>
<dbReference type="GO" id="GO:0000978">
    <property type="term" value="F:RNA polymerase II cis-regulatory region sequence-specific DNA binding"/>
    <property type="evidence" value="ECO:0007669"/>
    <property type="project" value="TreeGrafter"/>
</dbReference>
<keyword evidence="2" id="KW-0479">Metal-binding</keyword>
<feature type="region of interest" description="Disordered" evidence="7">
    <location>
        <begin position="82"/>
        <end position="184"/>
    </location>
</feature>
<dbReference type="PROSITE" id="PS50157">
    <property type="entry name" value="ZINC_FINGER_C2H2_2"/>
    <property type="match status" value="1"/>
</dbReference>
<proteinExistence type="predicted"/>
<evidence type="ECO:0000256" key="6">
    <source>
        <dbReference type="PROSITE-ProRule" id="PRU00042"/>
    </source>
</evidence>
<dbReference type="PANTHER" id="PTHR24396:SF19">
    <property type="entry name" value="FI01119P"/>
    <property type="match status" value="1"/>
</dbReference>
<evidence type="ECO:0000313" key="9">
    <source>
        <dbReference type="EMBL" id="OVF07320.1"/>
    </source>
</evidence>
<protein>
    <recommendedName>
        <fullName evidence="8">C2H2-type domain-containing protein</fullName>
    </recommendedName>
</protein>
<comment type="caution">
    <text evidence="9">The sequence shown here is derived from an EMBL/GenBank/DDBJ whole genome shotgun (WGS) entry which is preliminary data.</text>
</comment>
<evidence type="ECO:0000256" key="3">
    <source>
        <dbReference type="ARBA" id="ARBA00022771"/>
    </source>
</evidence>
<dbReference type="InterPro" id="IPR051643">
    <property type="entry name" value="Transcr_Reg_ZincFinger"/>
</dbReference>
<keyword evidence="4" id="KW-0862">Zinc</keyword>
<evidence type="ECO:0000259" key="8">
    <source>
        <dbReference type="PROSITE" id="PS50157"/>
    </source>
</evidence>
<dbReference type="AlphaFoldDB" id="A0AA91PXS6"/>
<dbReference type="Proteomes" id="UP000195602">
    <property type="component" value="Unassembled WGS sequence"/>
</dbReference>
<dbReference type="GO" id="GO:0000981">
    <property type="term" value="F:DNA-binding transcription factor activity, RNA polymerase II-specific"/>
    <property type="evidence" value="ECO:0007669"/>
    <property type="project" value="TreeGrafter"/>
</dbReference>
<keyword evidence="5" id="KW-0539">Nucleus</keyword>
<dbReference type="SUPFAM" id="SSF57667">
    <property type="entry name" value="beta-beta-alpha zinc fingers"/>
    <property type="match status" value="1"/>
</dbReference>
<dbReference type="GO" id="GO:0008270">
    <property type="term" value="F:zinc ion binding"/>
    <property type="evidence" value="ECO:0007669"/>
    <property type="project" value="UniProtKB-KW"/>
</dbReference>
<dbReference type="Gene3D" id="3.30.160.60">
    <property type="entry name" value="Classic Zinc Finger"/>
    <property type="match status" value="1"/>
</dbReference>
<keyword evidence="3 6" id="KW-0863">Zinc-finger</keyword>
<dbReference type="GO" id="GO:0005634">
    <property type="term" value="C:nucleus"/>
    <property type="evidence" value="ECO:0007669"/>
    <property type="project" value="UniProtKB-SubCell"/>
</dbReference>
<evidence type="ECO:0000256" key="2">
    <source>
        <dbReference type="ARBA" id="ARBA00022723"/>
    </source>
</evidence>
<evidence type="ECO:0000256" key="4">
    <source>
        <dbReference type="ARBA" id="ARBA00022833"/>
    </source>
</evidence>
<dbReference type="EMBL" id="LYUB02000013">
    <property type="protein sequence ID" value="OVF07320.1"/>
    <property type="molecule type" value="Genomic_DNA"/>
</dbReference>